<name>A0A0A2B0B5_PROMR</name>
<accession>A0A0A2B0B5</accession>
<keyword evidence="1" id="KW-0732">Signal</keyword>
<evidence type="ECO:0000313" key="2">
    <source>
        <dbReference type="EMBL" id="KGG07311.1"/>
    </source>
</evidence>
<organism evidence="2 3">
    <name type="scientific">Prochlorococcus marinus str. MIT 9401</name>
    <dbReference type="NCBI Taxonomy" id="167551"/>
    <lineage>
        <taxon>Bacteria</taxon>
        <taxon>Bacillati</taxon>
        <taxon>Cyanobacteriota</taxon>
        <taxon>Cyanophyceae</taxon>
        <taxon>Synechococcales</taxon>
        <taxon>Prochlorococcaceae</taxon>
        <taxon>Prochlorococcus</taxon>
    </lineage>
</organism>
<dbReference type="Proteomes" id="UP000030481">
    <property type="component" value="Unassembled WGS sequence"/>
</dbReference>
<feature type="chain" id="PRO_5001985975" description="DUF541 domain-containing protein" evidence="1">
    <location>
        <begin position="18"/>
        <end position="201"/>
    </location>
</feature>
<protein>
    <recommendedName>
        <fullName evidence="4">DUF541 domain-containing protein</fullName>
    </recommendedName>
</protein>
<dbReference type="EMBL" id="JNAR01000016">
    <property type="protein sequence ID" value="KGG07311.1"/>
    <property type="molecule type" value="Genomic_DNA"/>
</dbReference>
<feature type="signal peptide" evidence="1">
    <location>
        <begin position="1"/>
        <end position="17"/>
    </location>
</feature>
<proteinExistence type="predicted"/>
<dbReference type="AlphaFoldDB" id="A0A0A2B0B5"/>
<gene>
    <name evidence="2" type="ORF">EV01_1648</name>
</gene>
<evidence type="ECO:0000313" key="3">
    <source>
        <dbReference type="Proteomes" id="UP000030481"/>
    </source>
</evidence>
<comment type="caution">
    <text evidence="2">The sequence shown here is derived from an EMBL/GenBank/DDBJ whole genome shotgun (WGS) entry which is preliminary data.</text>
</comment>
<dbReference type="RefSeq" id="WP_032517653.1">
    <property type="nucleotide sequence ID" value="NZ_JNAR01000016.1"/>
</dbReference>
<sequence>MKLKGFLIGLFAGTSLLATSNLVPPVKAGACDNAPRAGDEFIPMGLGEYRIRSTVYLPLTSNNERKVAFAFKKLELEAQKKLAEFVESKVKSYDDLDKSAKAEIITGANGEDTTEEMLIEAEEIISGISASAEELLRGSQELGRCHEPGEMVILTRGINSETQKMISNTKSNTIDNDNNSIKAYRKDTKGYSGYGNNLDDF</sequence>
<evidence type="ECO:0000256" key="1">
    <source>
        <dbReference type="SAM" id="SignalP"/>
    </source>
</evidence>
<reference evidence="3" key="1">
    <citation type="journal article" date="2014" name="Sci. Data">
        <title>Genomes of diverse isolates of the marine cyanobacterium Prochlorococcus.</title>
        <authorList>
            <person name="Biller S."/>
            <person name="Berube P."/>
            <person name="Thompson J."/>
            <person name="Kelly L."/>
            <person name="Roggensack S."/>
            <person name="Awad L."/>
            <person name="Roache-Johnson K."/>
            <person name="Ding H."/>
            <person name="Giovannoni S.J."/>
            <person name="Moore L.R."/>
            <person name="Chisholm S.W."/>
        </authorList>
    </citation>
    <scope>NUCLEOTIDE SEQUENCE [LARGE SCALE GENOMIC DNA]</scope>
</reference>
<evidence type="ECO:0008006" key="4">
    <source>
        <dbReference type="Google" id="ProtNLM"/>
    </source>
</evidence>